<dbReference type="PANTHER" id="PTHR22960">
    <property type="entry name" value="MOLYBDOPTERIN COFACTOR SYNTHESIS PROTEIN A"/>
    <property type="match status" value="1"/>
</dbReference>
<dbReference type="HAMAP" id="MF_01224_B">
    <property type="entry name" value="MoaC_B"/>
    <property type="match status" value="1"/>
</dbReference>
<evidence type="ECO:0000259" key="8">
    <source>
        <dbReference type="Pfam" id="PF01967"/>
    </source>
</evidence>
<dbReference type="EMBL" id="VZIZ01000013">
    <property type="protein sequence ID" value="KAF0569093.1"/>
    <property type="molecule type" value="Genomic_DNA"/>
</dbReference>
<feature type="binding site" evidence="7">
    <location>
        <begin position="124"/>
        <end position="125"/>
    </location>
    <ligand>
        <name>substrate</name>
    </ligand>
</feature>
<evidence type="ECO:0000313" key="10">
    <source>
        <dbReference type="Proteomes" id="UP000471465"/>
    </source>
</evidence>
<organism evidence="9 10">
    <name type="scientific">Psychrobacter nivimaris</name>
    <dbReference type="NCBI Taxonomy" id="281738"/>
    <lineage>
        <taxon>Bacteria</taxon>
        <taxon>Pseudomonadati</taxon>
        <taxon>Pseudomonadota</taxon>
        <taxon>Gammaproteobacteria</taxon>
        <taxon>Moraxellales</taxon>
        <taxon>Moraxellaceae</taxon>
        <taxon>Psychrobacter</taxon>
    </lineage>
</organism>
<dbReference type="InterPro" id="IPR023045">
    <property type="entry name" value="MoaC"/>
</dbReference>
<dbReference type="Pfam" id="PF01967">
    <property type="entry name" value="MoaC"/>
    <property type="match status" value="1"/>
</dbReference>
<evidence type="ECO:0000256" key="4">
    <source>
        <dbReference type="ARBA" id="ARBA00023150"/>
    </source>
</evidence>
<feature type="binding site" evidence="7">
    <location>
        <begin position="86"/>
        <end position="88"/>
    </location>
    <ligand>
        <name>substrate</name>
    </ligand>
</feature>
<keyword evidence="5 7" id="KW-0456">Lyase</keyword>
<evidence type="ECO:0000256" key="3">
    <source>
        <dbReference type="ARBA" id="ARBA00012575"/>
    </source>
</evidence>
<evidence type="ECO:0000256" key="2">
    <source>
        <dbReference type="ARBA" id="ARBA00005046"/>
    </source>
</evidence>
<dbReference type="Proteomes" id="UP000471465">
    <property type="component" value="Unassembled WGS sequence"/>
</dbReference>
<proteinExistence type="inferred from homology"/>
<feature type="domain" description="Molybdopterin cofactor biosynthesis C (MoaC)" evidence="8">
    <location>
        <begin position="24"/>
        <end position="161"/>
    </location>
</feature>
<comment type="function">
    <text evidence="6 7">Catalyzes the conversion of (8S)-3',8-cyclo-7,8-dihydroguanosine 5'-triphosphate to cyclic pyranopterin monophosphate (cPMP).</text>
</comment>
<dbReference type="Gene3D" id="3.30.70.640">
    <property type="entry name" value="Molybdopterin cofactor biosynthesis C (MoaC) domain"/>
    <property type="match status" value="1"/>
</dbReference>
<dbReference type="CDD" id="cd01420">
    <property type="entry name" value="MoaC_PE"/>
    <property type="match status" value="1"/>
</dbReference>
<name>A0A6N7C180_9GAMM</name>
<dbReference type="InterPro" id="IPR036522">
    <property type="entry name" value="MoaC_sf"/>
</dbReference>
<evidence type="ECO:0000256" key="1">
    <source>
        <dbReference type="ARBA" id="ARBA00001637"/>
    </source>
</evidence>
<dbReference type="GO" id="GO:0061799">
    <property type="term" value="F:cyclic pyranopterin monophosphate synthase activity"/>
    <property type="evidence" value="ECO:0007669"/>
    <property type="project" value="UniProtKB-UniRule"/>
</dbReference>
<keyword evidence="10" id="KW-1185">Reference proteome</keyword>
<evidence type="ECO:0000256" key="7">
    <source>
        <dbReference type="HAMAP-Rule" id="MF_01224"/>
    </source>
</evidence>
<evidence type="ECO:0000256" key="5">
    <source>
        <dbReference type="ARBA" id="ARBA00023239"/>
    </source>
</evidence>
<keyword evidence="4 7" id="KW-0501">Molybdenum cofactor biosynthesis</keyword>
<dbReference type="AlphaFoldDB" id="A0A6N7C180"/>
<comment type="subunit">
    <text evidence="7">Homohexamer; trimer of dimers.</text>
</comment>
<dbReference type="InterPro" id="IPR050105">
    <property type="entry name" value="MoCo_biosynth_MoaA/MoaC"/>
</dbReference>
<dbReference type="GO" id="GO:0006777">
    <property type="term" value="P:Mo-molybdopterin cofactor biosynthetic process"/>
    <property type="evidence" value="ECO:0007669"/>
    <property type="project" value="UniProtKB-UniRule"/>
</dbReference>
<dbReference type="InterPro" id="IPR047594">
    <property type="entry name" value="MoaC_bact/euk"/>
</dbReference>
<gene>
    <name evidence="7" type="primary">moaC</name>
    <name evidence="9" type="ORF">FQV37_284</name>
</gene>
<evidence type="ECO:0000256" key="6">
    <source>
        <dbReference type="ARBA" id="ARBA00055087"/>
    </source>
</evidence>
<comment type="pathway">
    <text evidence="2 7">Cofactor biosynthesis; molybdopterin biosynthesis.</text>
</comment>
<protein>
    <recommendedName>
        <fullName evidence="3 7">Cyclic pyranopterin monophosphate synthase</fullName>
        <ecNumber evidence="3 7">4.6.1.17</ecNumber>
    </recommendedName>
    <alternativeName>
        <fullName evidence="7">Molybdenum cofactor biosynthesis protein C</fullName>
    </alternativeName>
</protein>
<dbReference type="NCBIfam" id="NF006870">
    <property type="entry name" value="PRK09364.1"/>
    <property type="match status" value="1"/>
</dbReference>
<feature type="active site" evidence="7">
    <location>
        <position position="139"/>
    </location>
</feature>
<accession>A0A6N7C180</accession>
<sequence length="168" mass="18047">MSDSVQINQQFTLSHLDSEGDITMVDVSGKTATTREANATGQVRFPSEIYAQIKAADGMTKKGSITQTAHIAGIMAAKRTHDLIPLCHPLPLDKIGLSFEYNDALSSITVSAMVKVTHKTGVEMEALTAVSVACLTIYDMTKALSHDIVIDDIHLVKKTGGKSDYSHA</sequence>
<dbReference type="SUPFAM" id="SSF55040">
    <property type="entry name" value="Molybdenum cofactor biosynthesis protein C, MoaC"/>
    <property type="match status" value="1"/>
</dbReference>
<dbReference type="InterPro" id="IPR002820">
    <property type="entry name" value="Mopterin_CF_biosynth-C_dom"/>
</dbReference>
<dbReference type="RefSeq" id="WP_160021602.1">
    <property type="nucleotide sequence ID" value="NZ_VZIZ01000013.1"/>
</dbReference>
<dbReference type="UniPathway" id="UPA00344"/>
<comment type="caution">
    <text evidence="9">The sequence shown here is derived from an EMBL/GenBank/DDBJ whole genome shotgun (WGS) entry which is preliminary data.</text>
</comment>
<dbReference type="NCBIfam" id="TIGR00581">
    <property type="entry name" value="moaC"/>
    <property type="match status" value="1"/>
</dbReference>
<evidence type="ECO:0000313" key="9">
    <source>
        <dbReference type="EMBL" id="KAF0569093.1"/>
    </source>
</evidence>
<comment type="catalytic activity">
    <reaction evidence="1 7">
        <text>(8S)-3',8-cyclo-7,8-dihydroguanosine 5'-triphosphate = cyclic pyranopterin phosphate + diphosphate</text>
        <dbReference type="Rhea" id="RHEA:49580"/>
        <dbReference type="ChEBI" id="CHEBI:33019"/>
        <dbReference type="ChEBI" id="CHEBI:59648"/>
        <dbReference type="ChEBI" id="CHEBI:131766"/>
        <dbReference type="EC" id="4.6.1.17"/>
    </reaction>
</comment>
<dbReference type="EC" id="4.6.1.17" evidence="3 7"/>
<reference evidence="9 10" key="1">
    <citation type="submission" date="2019-09" db="EMBL/GenBank/DDBJ databases">
        <title>Draft genome sequence of Psychrobacter nivimaris LAMA 639, in search for biotechnological relevant genes.</title>
        <authorList>
            <person name="Lima A.O.S."/>
            <person name="Staloch B.E.K."/>
            <person name="Freitas R.C."/>
            <person name="Niero H."/>
            <person name="Silva M.A.C."/>
        </authorList>
    </citation>
    <scope>NUCLEOTIDE SEQUENCE [LARGE SCALE GENOMIC DNA]</scope>
    <source>
        <strain evidence="9 10">LAMA 639</strain>
    </source>
</reference>
<comment type="similarity">
    <text evidence="7">Belongs to the MoaC family.</text>
</comment>